<comment type="caution">
    <text evidence="1">The sequence shown here is derived from an EMBL/GenBank/DDBJ whole genome shotgun (WGS) entry which is preliminary data.</text>
</comment>
<evidence type="ECO:0008006" key="3">
    <source>
        <dbReference type="Google" id="ProtNLM"/>
    </source>
</evidence>
<sequence>MPISPIFDISIQKGQELLSFKIGFPFPEGGARVYRIGDDGVPTVFADGFTQISDLQFDQDGNLLVLQYADKPAWQNDFAASLFQIAPDGTRTTLISAGEGLESATSLDVGSDGTIYITNKGDRPSLGQVVRYNPTNPIQVPEPTTALALIAAAFSTTFLKKRQRKVIGVTKTV</sequence>
<dbReference type="OrthoDB" id="928769at2"/>
<accession>A0A166KJJ0</accession>
<gene>
    <name evidence="1" type="ORF">A2T98_03385</name>
</gene>
<dbReference type="InterPro" id="IPR013424">
    <property type="entry name" value="Ice-binding_C"/>
</dbReference>
<evidence type="ECO:0000313" key="2">
    <source>
        <dbReference type="Proteomes" id="UP000076555"/>
    </source>
</evidence>
<dbReference type="SUPFAM" id="SSF63829">
    <property type="entry name" value="Calcium-dependent phosphotriesterase"/>
    <property type="match status" value="1"/>
</dbReference>
<evidence type="ECO:0000313" key="1">
    <source>
        <dbReference type="EMBL" id="KZL51217.1"/>
    </source>
</evidence>
<proteinExistence type="predicted"/>
<dbReference type="Proteomes" id="UP000076555">
    <property type="component" value="Unassembled WGS sequence"/>
</dbReference>
<reference evidence="1 2" key="1">
    <citation type="submission" date="2016-04" db="EMBL/GenBank/DDBJ databases">
        <title>Draft Genome Assembly of the Bloom-forming Cyanobacterium Nodularia spumigena Strain CENA596 in Shrimp Production Ponds.</title>
        <authorList>
            <person name="Popin R.V."/>
            <person name="Rigonato J."/>
            <person name="Abreu V.A."/>
            <person name="Andreote A.P."/>
            <person name="Silveira S.B."/>
            <person name="Odebrecht C."/>
            <person name="Fiore M.F."/>
        </authorList>
    </citation>
    <scope>NUCLEOTIDE SEQUENCE [LARGE SCALE GENOMIC DNA]</scope>
    <source>
        <strain evidence="1 2">CENA596</strain>
    </source>
</reference>
<name>A0A166KJJ0_NODSP</name>
<dbReference type="EMBL" id="LWAJ01000035">
    <property type="protein sequence ID" value="KZL51217.1"/>
    <property type="molecule type" value="Genomic_DNA"/>
</dbReference>
<dbReference type="Gene3D" id="2.120.10.30">
    <property type="entry name" value="TolB, C-terminal domain"/>
    <property type="match status" value="1"/>
</dbReference>
<protein>
    <recommendedName>
        <fullName evidence="3">PEP-CTERM protein-sorting domain-containing protein</fullName>
    </recommendedName>
</protein>
<dbReference type="NCBIfam" id="TIGR02595">
    <property type="entry name" value="PEP_CTERM"/>
    <property type="match status" value="1"/>
</dbReference>
<dbReference type="NCBIfam" id="NF033206">
    <property type="entry name" value="ScyE_fam"/>
    <property type="match status" value="1"/>
</dbReference>
<organism evidence="1 2">
    <name type="scientific">Nodularia spumigena CENA596</name>
    <dbReference type="NCBI Taxonomy" id="1819295"/>
    <lineage>
        <taxon>Bacteria</taxon>
        <taxon>Bacillati</taxon>
        <taxon>Cyanobacteriota</taxon>
        <taxon>Cyanophyceae</taxon>
        <taxon>Nostocales</taxon>
        <taxon>Nodulariaceae</taxon>
        <taxon>Nodularia</taxon>
    </lineage>
</organism>
<dbReference type="AlphaFoldDB" id="A0A166KJJ0"/>
<dbReference type="InterPro" id="IPR011042">
    <property type="entry name" value="6-blade_b-propeller_TolB-like"/>
</dbReference>
<dbReference type="InterPro" id="IPR048031">
    <property type="entry name" value="ScyD/ScyE-like"/>
</dbReference>
<dbReference type="RefSeq" id="WP_063871557.1">
    <property type="nucleotide sequence ID" value="NZ_CAWMRI010000035.1"/>
</dbReference>